<name>A0AAV2YRA4_9STRA</name>
<evidence type="ECO:0000256" key="5">
    <source>
        <dbReference type="ARBA" id="ARBA00022741"/>
    </source>
</evidence>
<keyword evidence="8" id="KW-0539">Nucleus</keyword>
<dbReference type="Pfam" id="PF00009">
    <property type="entry name" value="GTP_EFTU"/>
    <property type="match status" value="1"/>
</dbReference>
<dbReference type="Pfam" id="PF02138">
    <property type="entry name" value="Beach"/>
    <property type="match status" value="1"/>
</dbReference>
<dbReference type="GO" id="GO:0046540">
    <property type="term" value="C:U4/U6 x U5 tri-snRNP complex"/>
    <property type="evidence" value="ECO:0007669"/>
    <property type="project" value="TreeGrafter"/>
</dbReference>
<dbReference type="CDD" id="cd04098">
    <property type="entry name" value="eEF2_C_snRNP"/>
    <property type="match status" value="1"/>
</dbReference>
<accession>A0AAV2YRA4</accession>
<dbReference type="PROSITE" id="PS51722">
    <property type="entry name" value="G_TR_2"/>
    <property type="match status" value="1"/>
</dbReference>
<dbReference type="GO" id="GO:0030623">
    <property type="term" value="F:U5 snRNA binding"/>
    <property type="evidence" value="ECO:0007669"/>
    <property type="project" value="TreeGrafter"/>
</dbReference>
<dbReference type="InterPro" id="IPR027417">
    <property type="entry name" value="P-loop_NTPase"/>
</dbReference>
<dbReference type="InterPro" id="IPR015943">
    <property type="entry name" value="WD40/YVTN_repeat-like_dom_sf"/>
</dbReference>
<dbReference type="Pfam" id="PF16004">
    <property type="entry name" value="EFTUD2"/>
    <property type="match status" value="1"/>
</dbReference>
<dbReference type="InterPro" id="IPR036322">
    <property type="entry name" value="WD40_repeat_dom_sf"/>
</dbReference>
<proteinExistence type="predicted"/>
<dbReference type="GO" id="GO:0071007">
    <property type="term" value="C:U2-type catalytic step 2 spliceosome"/>
    <property type="evidence" value="ECO:0007669"/>
    <property type="project" value="TreeGrafter"/>
</dbReference>
<dbReference type="Gene3D" id="3.30.70.870">
    <property type="entry name" value="Elongation Factor G (Translational Gtpase), domain 3"/>
    <property type="match status" value="1"/>
</dbReference>
<dbReference type="CDD" id="cd04167">
    <property type="entry name" value="Snu114p"/>
    <property type="match status" value="1"/>
</dbReference>
<gene>
    <name evidence="13" type="ORF">N0F65_006397</name>
</gene>
<feature type="compositionally biased region" description="Acidic residues" evidence="9">
    <location>
        <begin position="1100"/>
        <end position="1114"/>
    </location>
</feature>
<dbReference type="InterPro" id="IPR000795">
    <property type="entry name" value="T_Tr_GTP-bd_dom"/>
</dbReference>
<dbReference type="Pfam" id="PF14844">
    <property type="entry name" value="PH_BEACH"/>
    <property type="match status" value="1"/>
</dbReference>
<dbReference type="Gene3D" id="1.10.1540.10">
    <property type="entry name" value="BEACH domain"/>
    <property type="match status" value="1"/>
</dbReference>
<evidence type="ECO:0000259" key="12">
    <source>
        <dbReference type="PROSITE" id="PS51783"/>
    </source>
</evidence>
<dbReference type="InterPro" id="IPR036372">
    <property type="entry name" value="BEACH_dom_sf"/>
</dbReference>
<evidence type="ECO:0000256" key="7">
    <source>
        <dbReference type="ARBA" id="ARBA00023187"/>
    </source>
</evidence>
<keyword evidence="7" id="KW-0508">mRNA splicing</keyword>
<keyword evidence="14" id="KW-1185">Reference proteome</keyword>
<feature type="compositionally biased region" description="Acidic residues" evidence="9">
    <location>
        <begin position="1124"/>
        <end position="1137"/>
    </location>
</feature>
<evidence type="ECO:0000256" key="8">
    <source>
        <dbReference type="ARBA" id="ARBA00023242"/>
    </source>
</evidence>
<dbReference type="Gene3D" id="2.40.30.10">
    <property type="entry name" value="Translation factors"/>
    <property type="match status" value="1"/>
</dbReference>
<dbReference type="GO" id="GO:0005829">
    <property type="term" value="C:cytosol"/>
    <property type="evidence" value="ECO:0007669"/>
    <property type="project" value="TreeGrafter"/>
</dbReference>
<dbReference type="Proteomes" id="UP001146120">
    <property type="component" value="Unassembled WGS sequence"/>
</dbReference>
<dbReference type="SUPFAM" id="SSF50729">
    <property type="entry name" value="PH domain-like"/>
    <property type="match status" value="1"/>
</dbReference>
<dbReference type="InterPro" id="IPR044121">
    <property type="entry name" value="Snu114_GTP-bd"/>
</dbReference>
<dbReference type="Gene3D" id="3.90.1430.10">
    <property type="entry name" value="Yeast translation eEF2 (G' domain)"/>
    <property type="match status" value="1"/>
</dbReference>
<dbReference type="InterPro" id="IPR000640">
    <property type="entry name" value="EFG_V-like"/>
</dbReference>
<dbReference type="Pfam" id="PF00679">
    <property type="entry name" value="EFG_C"/>
    <property type="match status" value="1"/>
</dbReference>
<dbReference type="Gene3D" id="3.40.50.300">
    <property type="entry name" value="P-loop containing nucleotide triphosphate hydrolases"/>
    <property type="match status" value="1"/>
</dbReference>
<dbReference type="InterPro" id="IPR009000">
    <property type="entry name" value="Transl_B-barrel_sf"/>
</dbReference>
<reference evidence="13" key="1">
    <citation type="submission" date="2022-11" db="EMBL/GenBank/DDBJ databases">
        <authorList>
            <person name="Morgan W.R."/>
            <person name="Tartar A."/>
        </authorList>
    </citation>
    <scope>NUCLEOTIDE SEQUENCE</scope>
    <source>
        <strain evidence="13">ARSEF 373</strain>
    </source>
</reference>
<keyword evidence="5" id="KW-0547">Nucleotide-binding</keyword>
<dbReference type="Gene3D" id="2.30.29.30">
    <property type="entry name" value="Pleckstrin-homology domain (PH domain)/Phosphotyrosine-binding domain (PTB)"/>
    <property type="match status" value="1"/>
</dbReference>
<dbReference type="GO" id="GO:0005525">
    <property type="term" value="F:GTP binding"/>
    <property type="evidence" value="ECO:0007669"/>
    <property type="project" value="UniProtKB-KW"/>
</dbReference>
<dbReference type="InterPro" id="IPR057496">
    <property type="entry name" value="FAN-like_PH"/>
</dbReference>
<keyword evidence="6" id="KW-0342">GTP-binding</keyword>
<dbReference type="SUPFAM" id="SSF50978">
    <property type="entry name" value="WD40 repeat-like"/>
    <property type="match status" value="1"/>
</dbReference>
<dbReference type="InterPro" id="IPR035655">
    <property type="entry name" value="U5-116kDa_C"/>
</dbReference>
<dbReference type="CDD" id="cd04090">
    <property type="entry name" value="EF2_II_snRNP"/>
    <property type="match status" value="1"/>
</dbReference>
<evidence type="ECO:0000313" key="14">
    <source>
        <dbReference type="Proteomes" id="UP001146120"/>
    </source>
</evidence>
<dbReference type="SMART" id="SM00320">
    <property type="entry name" value="WD40"/>
    <property type="match status" value="4"/>
</dbReference>
<dbReference type="PANTHER" id="PTHR42908:SF6">
    <property type="entry name" value="116 KDA U5 SMALL NUCLEAR RIBONUCLEOPROTEIN COMPONENT"/>
    <property type="match status" value="1"/>
</dbReference>
<dbReference type="Gene3D" id="2.130.10.10">
    <property type="entry name" value="YVTN repeat-like/Quinoprotein amine dehydrogenase"/>
    <property type="match status" value="1"/>
</dbReference>
<feature type="non-terminal residue" evidence="13">
    <location>
        <position position="1"/>
    </location>
</feature>
<dbReference type="Pfam" id="PF03764">
    <property type="entry name" value="EFG_IV"/>
    <property type="match status" value="1"/>
</dbReference>
<dbReference type="CDD" id="cd06071">
    <property type="entry name" value="Beach"/>
    <property type="match status" value="1"/>
</dbReference>
<evidence type="ECO:0000256" key="4">
    <source>
        <dbReference type="ARBA" id="ARBA00022737"/>
    </source>
</evidence>
<dbReference type="SMART" id="SM00889">
    <property type="entry name" value="EFG_IV"/>
    <property type="match status" value="1"/>
</dbReference>
<keyword evidence="4" id="KW-0677">Repeat</keyword>
<evidence type="ECO:0000259" key="11">
    <source>
        <dbReference type="PROSITE" id="PS51722"/>
    </source>
</evidence>
<feature type="region of interest" description="Disordered" evidence="9">
    <location>
        <begin position="1091"/>
        <end position="1139"/>
    </location>
</feature>
<dbReference type="SMART" id="SM00838">
    <property type="entry name" value="EFG_C"/>
    <property type="match status" value="1"/>
</dbReference>
<evidence type="ECO:0000259" key="10">
    <source>
        <dbReference type="PROSITE" id="PS50197"/>
    </source>
</evidence>
<dbReference type="FunFam" id="3.90.1430.10:FF:000001">
    <property type="entry name" value="116 kDa U5 small nuclear ribonucleoprotein component"/>
    <property type="match status" value="1"/>
</dbReference>
<evidence type="ECO:0000256" key="3">
    <source>
        <dbReference type="ARBA" id="ARBA00022664"/>
    </source>
</evidence>
<dbReference type="GO" id="GO:0000398">
    <property type="term" value="P:mRNA splicing, via spliceosome"/>
    <property type="evidence" value="ECO:0007669"/>
    <property type="project" value="TreeGrafter"/>
</dbReference>
<organism evidence="13 14">
    <name type="scientific">Lagenidium giganteum</name>
    <dbReference type="NCBI Taxonomy" id="4803"/>
    <lineage>
        <taxon>Eukaryota</taxon>
        <taxon>Sar</taxon>
        <taxon>Stramenopiles</taxon>
        <taxon>Oomycota</taxon>
        <taxon>Peronosporomycetes</taxon>
        <taxon>Pythiales</taxon>
        <taxon>Pythiaceae</taxon>
    </lineage>
</organism>
<dbReference type="InterPro" id="IPR000409">
    <property type="entry name" value="BEACH_dom"/>
</dbReference>
<dbReference type="SMART" id="SM01026">
    <property type="entry name" value="Beach"/>
    <property type="match status" value="1"/>
</dbReference>
<dbReference type="InterPro" id="IPR014721">
    <property type="entry name" value="Ribsml_uS5_D2-typ_fold_subgr"/>
</dbReference>
<dbReference type="InterPro" id="IPR001680">
    <property type="entry name" value="WD40_rpt"/>
</dbReference>
<dbReference type="InterPro" id="IPR035647">
    <property type="entry name" value="EFG_III/V"/>
</dbReference>
<dbReference type="GO" id="GO:0003924">
    <property type="term" value="F:GTPase activity"/>
    <property type="evidence" value="ECO:0007669"/>
    <property type="project" value="InterPro"/>
</dbReference>
<comment type="subcellular location">
    <subcellularLocation>
        <location evidence="1">Nucleus</location>
    </subcellularLocation>
</comment>
<evidence type="ECO:0000256" key="1">
    <source>
        <dbReference type="ARBA" id="ARBA00004123"/>
    </source>
</evidence>
<keyword evidence="3" id="KW-0507">mRNA processing</keyword>
<dbReference type="FunFam" id="2.40.30.10:FF:000029">
    <property type="entry name" value="116 kDa U5 small nuclear ribonucleoprotein component"/>
    <property type="match status" value="1"/>
</dbReference>
<dbReference type="PROSITE" id="PS50197">
    <property type="entry name" value="BEACH"/>
    <property type="match status" value="1"/>
</dbReference>
<dbReference type="InterPro" id="IPR023362">
    <property type="entry name" value="PH-BEACH_dom"/>
</dbReference>
<dbReference type="FunFam" id="1.10.1540.10:FF:000001">
    <property type="entry name" value="neurobeachin isoform X1"/>
    <property type="match status" value="1"/>
</dbReference>
<dbReference type="PROSITE" id="PS51783">
    <property type="entry name" value="PH_BEACH"/>
    <property type="match status" value="1"/>
</dbReference>
<dbReference type="Pfam" id="PF25400">
    <property type="entry name" value="PH_FAN"/>
    <property type="match status" value="1"/>
</dbReference>
<dbReference type="PANTHER" id="PTHR42908">
    <property type="entry name" value="TRANSLATION ELONGATION FACTOR-RELATED"/>
    <property type="match status" value="1"/>
</dbReference>
<dbReference type="FunFam" id="3.40.50.300:FF:000646">
    <property type="entry name" value="U5 small nuclear ribonucleoprotein component"/>
    <property type="match status" value="1"/>
</dbReference>
<reference evidence="13" key="2">
    <citation type="journal article" date="2023" name="Microbiol Resour">
        <title>Decontamination and Annotation of the Draft Genome Sequence of the Oomycete Lagenidium giganteum ARSEF 373.</title>
        <authorList>
            <person name="Morgan W.R."/>
            <person name="Tartar A."/>
        </authorList>
    </citation>
    <scope>NUCLEOTIDE SEQUENCE</scope>
    <source>
        <strain evidence="13">ARSEF 373</strain>
    </source>
</reference>
<dbReference type="Pfam" id="PF00400">
    <property type="entry name" value="WD40"/>
    <property type="match status" value="4"/>
</dbReference>
<dbReference type="SUPFAM" id="SSF52540">
    <property type="entry name" value="P-loop containing nucleoside triphosphate hydrolases"/>
    <property type="match status" value="1"/>
</dbReference>
<dbReference type="Gene3D" id="3.30.70.240">
    <property type="match status" value="1"/>
</dbReference>
<dbReference type="SUPFAM" id="SSF54211">
    <property type="entry name" value="Ribosomal protein S5 domain 2-like"/>
    <property type="match status" value="1"/>
</dbReference>
<dbReference type="SUPFAM" id="SSF54980">
    <property type="entry name" value="EF-G C-terminal domain-like"/>
    <property type="match status" value="2"/>
</dbReference>
<dbReference type="FunFam" id="3.30.70.870:FF:000002">
    <property type="entry name" value="Translation elongation factor 2"/>
    <property type="match status" value="1"/>
</dbReference>
<dbReference type="InterPro" id="IPR031950">
    <property type="entry name" value="EFTUD2_N"/>
</dbReference>
<dbReference type="Gene3D" id="3.30.230.10">
    <property type="match status" value="1"/>
</dbReference>
<dbReference type="InterPro" id="IPR005517">
    <property type="entry name" value="Transl_elong_EFG/EF2_IV"/>
</dbReference>
<feature type="domain" description="BEACH-type PH" evidence="12">
    <location>
        <begin position="217"/>
        <end position="313"/>
    </location>
</feature>
<dbReference type="FunFam" id="3.30.70.240:FF:000004">
    <property type="entry name" value="116 kDa U5 small nuclear ribonucleoprotein"/>
    <property type="match status" value="1"/>
</dbReference>
<evidence type="ECO:0000256" key="6">
    <source>
        <dbReference type="ARBA" id="ARBA00023134"/>
    </source>
</evidence>
<dbReference type="EMBL" id="DAKRPA010000191">
    <property type="protein sequence ID" value="DAZ95749.1"/>
    <property type="molecule type" value="Genomic_DNA"/>
</dbReference>
<keyword evidence="2" id="KW-0853">WD repeat</keyword>
<feature type="domain" description="BEACH" evidence="10">
    <location>
        <begin position="318"/>
        <end position="615"/>
    </location>
</feature>
<dbReference type="InterPro" id="IPR020568">
    <property type="entry name" value="Ribosomal_Su5_D2-typ_SF"/>
</dbReference>
<dbReference type="FunFam" id="3.30.230.10:FF:000009">
    <property type="entry name" value="116 kDa U5 small nuclear ribonucleoprotein component"/>
    <property type="match status" value="1"/>
</dbReference>
<dbReference type="SUPFAM" id="SSF81837">
    <property type="entry name" value="BEACH domain"/>
    <property type="match status" value="1"/>
</dbReference>
<sequence>DPPSLAQPVVLSWPCRARMPLSKPATNRSLQVTRFNLLLLEDGEYFLDDFSVYRFLEPNVETPRRVRGRLKVCTRGFFFVPDDLLLPILRFPFRAMRHEPWTECFEDAWRLPQHSRRIDARGYVTFNTKQVVEMRERGLDRPYVLREADNVVVPSKNIFTLLHSRMEDFLASIRVIFEVANIPRRMLNAVDEERMLMPVLAPRRTDKFDPSLLVDFRERLLLRVGKLVDRIEPLLKYPGCLMLTDQRLYFQSAKLNNVLDPVLHWEYSAIEQLYKRRYLLRHIGLEVLLKNGDSVFFAFESRQQRDETYEMMVDQPDLVRCQRTDLESMMRAWQRREVSNFEYLTFLNNAAGRTKNDLTQYPVFPWVLSDYTSQELDLTDPAVFRDLSKPIGALNPERLEYFQMRYEIMPRGDEAEHMPPPFLYGTHYSTPGYVLYFLVRIAPQHMLCLQNGKFDAPDRLFRSINVSWQGVTTNHTDLKELIPEFFDDSVPPTEWLCNRLQLDLGTTQSLDRVDDVELPPWANNDPKEFVRLNREALESEYVSEHLHEWIDLIFGFKQQGEEAIKANNLFYYLSYEGAVDLDGVDDPIQKCSLESQIQEFGQTPKLLFTTPHPSRDEDGRSIELATLDLLPSPMRIRRRTHPGQLSHQHRLQKQYMLEMDDVVDGSRSITTGGRARPKPRSFTFLCLQTPWLGGLPTNDWVSSRVGNKPSKKWNWHTRLKPRKSMSDTGGASSWSWERSSLRLDALHSSEVTCCVLSRDDHLLVTTSKDTTLKLSSTEDDSIRRSIQGNLALSCVDLSPDETILLVGSWDNRVHMYEVATGHEIDRVVAHYDGISAICVVGNRFITSSWDSTVKLWKYTPKRIVPSPLRTFMECEEAVLCVDASTDGAFAAAGCRNGLVYLFNLEVLEFDREICVSPDHLGDVSSVAFAANNASIVCMTLANEIVKCTLTGETLVTMSVNTLGLVRCFDSDGDYAMGGTTSGELMFWKVTSDADAVCAVVQAHASIISSLVWLYHCFRRHGRIRAALEAHTASPEQWEAVHDRVDNQKTTCSTANAAFDHAVPTPAPAPERRRSLHRSIMEESLYDEFGNYIGPEIKSSDDEDSQSENGSEEEESRSQRGRDSADDDGQDDDDDDDAAAAAARYRSRSFDTGENGMNALALHGNGVGDDNAIVLHEDKSYYPAAHEVYGEAETLVMEEDAQPIETPIIEPVKIKTFSVLEKDVPKTTYSSEFMTSLMNHPQLIRNVAVIGDLHHGKTLFMDLLVQETHLTKWNPEKERRYTDTRKDEQERRVSVKSTPVSLVLPSSRGKHYLVNLMDCPGHVNFSDETTAALQVADGAALVVDVIEGVRMNTERLIKSALNAKVALTLVISKVDRLIIELKLEPKDAHYKLLHTIEEVNAVIDANTPAGQEKQRLSPELGNVCFASGQHGWSFTLKSFADLYAQMHPSIPAAELAPRLWGDRYYSPQTRTFKKKVPYPNAARTFVQFILDPIYKIYSKVLSEDSAELANSLRALGLRLRKEQLNLNPRPLLKLVLAQFVGNVSCGFVDMVVTHVPTPLQTAQSKMENLYTGNQSKSLGVVKAMSTCDSKGPLMINIVKLYSSPDGTSFSAFGRVYSGEVTLNQQVRVLGEAYSIEDDEDMCSRTVENISIGQGRYKIDVNRVPAGNWVMLEGVDSSISKSATITDADEDMLQDEEISIFQPIHKAFGTTAVMKLAVEPLNPAELPKMLEGLRKINKSYPLVRTKVEESGEHVIFCTGELAADCIMHDLRRVYSEVEIKVADPVVAFCETVAETSSVQCFAETPNRKNKITMISEPLDAGLAQDIERGVIQLDMGTKEVASFFQTKYNWDVLAARSAWAFGPEADGPNVLLDDTLSTEVSRKSLGLIKDSIVQGFQWSCREGPLCDEPIRNTKFKILDATIASEPIHRGGGQVIPTARRVAYSAFLTATPRMLEPIYAFEIQCPADIVATLYQVLTRRRGHITHDSPIAGSPLYSVRGFVPVIESFGLETDLRVFTQGQAFIVQVFDHWAVVPGDPLDTNIVLRPLEPAPINDLAREFMIKTRRRKGLSEDINVTKYFDEPMLRELAKHQIELEHLL</sequence>
<evidence type="ECO:0000256" key="9">
    <source>
        <dbReference type="SAM" id="MobiDB-lite"/>
    </source>
</evidence>
<evidence type="ECO:0000256" key="2">
    <source>
        <dbReference type="ARBA" id="ARBA00022574"/>
    </source>
</evidence>
<feature type="domain" description="Tr-type G" evidence="11">
    <location>
        <begin position="1241"/>
        <end position="1451"/>
    </location>
</feature>
<evidence type="ECO:0000313" key="13">
    <source>
        <dbReference type="EMBL" id="DAZ95749.1"/>
    </source>
</evidence>
<dbReference type="CDD" id="cd01201">
    <property type="entry name" value="PH_BEACH"/>
    <property type="match status" value="1"/>
</dbReference>
<dbReference type="SUPFAM" id="SSF50447">
    <property type="entry name" value="Translation proteins"/>
    <property type="match status" value="1"/>
</dbReference>
<dbReference type="CDD" id="cd01683">
    <property type="entry name" value="EF2_IV_snRNP"/>
    <property type="match status" value="1"/>
</dbReference>
<dbReference type="InterPro" id="IPR011993">
    <property type="entry name" value="PH-like_dom_sf"/>
</dbReference>
<protein>
    <submittedName>
        <fullName evidence="13">Uncharacterized protein</fullName>
    </submittedName>
</protein>
<comment type="caution">
    <text evidence="13">The sequence shown here is derived from an EMBL/GenBank/DDBJ whole genome shotgun (WGS) entry which is preliminary data.</text>
</comment>